<gene>
    <name evidence="5" type="ORF">CSW57_04690</name>
</gene>
<dbReference type="GO" id="GO:0005524">
    <property type="term" value="F:ATP binding"/>
    <property type="evidence" value="ECO:0007669"/>
    <property type="project" value="UniProtKB-KW"/>
</dbReference>
<evidence type="ECO:0000256" key="1">
    <source>
        <dbReference type="ARBA" id="ARBA00022741"/>
    </source>
</evidence>
<protein>
    <submittedName>
        <fullName evidence="5">Allophanate hydrolase</fullName>
    </submittedName>
</protein>
<evidence type="ECO:0000313" key="5">
    <source>
        <dbReference type="EMBL" id="PHV68507.1"/>
    </source>
</evidence>
<name>A0A2G3PRM8_WILMA</name>
<dbReference type="InterPro" id="IPR029000">
    <property type="entry name" value="Cyclophilin-like_dom_sf"/>
</dbReference>
<evidence type="ECO:0000259" key="4">
    <source>
        <dbReference type="SMART" id="SM00796"/>
    </source>
</evidence>
<dbReference type="InterPro" id="IPR010016">
    <property type="entry name" value="PxpB"/>
</dbReference>
<dbReference type="SUPFAM" id="SSF160467">
    <property type="entry name" value="PH0987 N-terminal domain-like"/>
    <property type="match status" value="1"/>
</dbReference>
<sequence>MTVLTYGDRSLLIEADTTEEAIGWTVAINEAELPGVVDVVPGAKTVLVTADGPGRTGALRTALERLVPAPEKARRDGPTIDVPVIYDGPDLNEVARLTGMTSEEVVTAHTGTPWQVAFGGFAPGFAYLIGGDPRLQVPRRDEARTKVPAGSVGLAGEFSGIYPRQSPGGWQLLGHTDLRMWDVDRNPPALLQPGTLVRFRSGS</sequence>
<dbReference type="SMART" id="SM00796">
    <property type="entry name" value="AHS1"/>
    <property type="match status" value="1"/>
</dbReference>
<dbReference type="InterPro" id="IPR003833">
    <property type="entry name" value="CT_C_D"/>
</dbReference>
<dbReference type="AlphaFoldDB" id="A0A2G3PRM8"/>
<comment type="caution">
    <text evidence="5">The sequence shown here is derived from an EMBL/GenBank/DDBJ whole genome shotgun (WGS) entry which is preliminary data.</text>
</comment>
<reference evidence="5 6" key="1">
    <citation type="submission" date="2017-10" db="EMBL/GenBank/DDBJ databases">
        <title>The draft genome sequence of Williamsia sp. BULT 1.1 isolated from the semi-arid grassland soils from South Africa.</title>
        <authorList>
            <person name="Kabwe M.H."/>
            <person name="Govender N."/>
            <person name="Mutseka Lunga P."/>
            <person name="Vikram S."/>
            <person name="Makhalanyane T.P."/>
        </authorList>
    </citation>
    <scope>NUCLEOTIDE SEQUENCE [LARGE SCALE GENOMIC DNA]</scope>
    <source>
        <strain evidence="5 6">BULT 1.1</strain>
    </source>
</reference>
<dbReference type="Pfam" id="PF02682">
    <property type="entry name" value="CT_C_D"/>
    <property type="match status" value="1"/>
</dbReference>
<evidence type="ECO:0000313" key="6">
    <source>
        <dbReference type="Proteomes" id="UP000225108"/>
    </source>
</evidence>
<evidence type="ECO:0000256" key="3">
    <source>
        <dbReference type="ARBA" id="ARBA00022840"/>
    </source>
</evidence>
<dbReference type="Gene3D" id="3.30.1360.40">
    <property type="match status" value="1"/>
</dbReference>
<dbReference type="EMBL" id="PEBD01000004">
    <property type="protein sequence ID" value="PHV68507.1"/>
    <property type="molecule type" value="Genomic_DNA"/>
</dbReference>
<dbReference type="PANTHER" id="PTHR34698:SF2">
    <property type="entry name" value="5-OXOPROLINASE SUBUNIT B"/>
    <property type="match status" value="1"/>
</dbReference>
<keyword evidence="1" id="KW-0547">Nucleotide-binding</keyword>
<accession>A0A2G3PRM8</accession>
<proteinExistence type="predicted"/>
<dbReference type="GO" id="GO:0016787">
    <property type="term" value="F:hydrolase activity"/>
    <property type="evidence" value="ECO:0007669"/>
    <property type="project" value="UniProtKB-KW"/>
</dbReference>
<keyword evidence="2 5" id="KW-0378">Hydrolase</keyword>
<dbReference type="Proteomes" id="UP000225108">
    <property type="component" value="Unassembled WGS sequence"/>
</dbReference>
<dbReference type="NCBIfam" id="TIGR00370">
    <property type="entry name" value="5-oxoprolinase subunit PxpB"/>
    <property type="match status" value="1"/>
</dbReference>
<dbReference type="RefSeq" id="WP_099381631.1">
    <property type="nucleotide sequence ID" value="NZ_PEBD01000004.1"/>
</dbReference>
<organism evidence="5 6">
    <name type="scientific">Williamsia marianensis</name>
    <dbReference type="NCBI Taxonomy" id="85044"/>
    <lineage>
        <taxon>Bacteria</taxon>
        <taxon>Bacillati</taxon>
        <taxon>Actinomycetota</taxon>
        <taxon>Actinomycetes</taxon>
        <taxon>Mycobacteriales</taxon>
        <taxon>Nocardiaceae</taxon>
        <taxon>Williamsia</taxon>
    </lineage>
</organism>
<feature type="domain" description="Carboxyltransferase" evidence="4">
    <location>
        <begin position="1"/>
        <end position="191"/>
    </location>
</feature>
<evidence type="ECO:0000256" key="2">
    <source>
        <dbReference type="ARBA" id="ARBA00022801"/>
    </source>
</evidence>
<dbReference type="PANTHER" id="PTHR34698">
    <property type="entry name" value="5-OXOPROLINASE SUBUNIT B"/>
    <property type="match status" value="1"/>
</dbReference>
<dbReference type="SUPFAM" id="SSF50891">
    <property type="entry name" value="Cyclophilin-like"/>
    <property type="match status" value="1"/>
</dbReference>
<dbReference type="Gene3D" id="2.40.100.10">
    <property type="entry name" value="Cyclophilin-like"/>
    <property type="match status" value="1"/>
</dbReference>
<keyword evidence="3" id="KW-0067">ATP-binding</keyword>